<organism evidence="1 2">
    <name type="scientific">Marasmius tenuissimus</name>
    <dbReference type="NCBI Taxonomy" id="585030"/>
    <lineage>
        <taxon>Eukaryota</taxon>
        <taxon>Fungi</taxon>
        <taxon>Dikarya</taxon>
        <taxon>Basidiomycota</taxon>
        <taxon>Agaricomycotina</taxon>
        <taxon>Agaricomycetes</taxon>
        <taxon>Agaricomycetidae</taxon>
        <taxon>Agaricales</taxon>
        <taxon>Marasmiineae</taxon>
        <taxon>Marasmiaceae</taxon>
        <taxon>Marasmius</taxon>
    </lineage>
</organism>
<sequence length="366" mass="41767">MTTLALEYSHEEPVSVTVNLLRSIGHDSKDILSDPAVDHRLREEYLANLVESHVASGFPLRDGPFSDFIPHLVRVALPNCRKLALECSSWRDIVDLTRLVKLNIQRNSTLPKLESFSMTYNPANAIEGLTYSHATSPWGGGDCSPLIRSSESDDRTITPLPPLRHVQINNVAHTWRLFSLSGLHTLCLIDIPFFNSPSCADLHRILLANAQTLTALELSHMSVSNIKLDGGRFTVPNVTRMTIGFVRLKELVWAARTLDLPALEELEIEVRVRVLKFRTSGLPSELEEIIRQTMEGYREIMKYFPLARVWRLVLRRVVFYESKGEEYQAETNEEVSFAVQFFSEFRRLEDLEVWFDDTSIELSRVV</sequence>
<dbReference type="InterPro" id="IPR032675">
    <property type="entry name" value="LRR_dom_sf"/>
</dbReference>
<evidence type="ECO:0000313" key="2">
    <source>
        <dbReference type="Proteomes" id="UP001437256"/>
    </source>
</evidence>
<reference evidence="1 2" key="1">
    <citation type="submission" date="2024-05" db="EMBL/GenBank/DDBJ databases">
        <title>A draft genome resource for the thread blight pathogen Marasmius tenuissimus strain MS-2.</title>
        <authorList>
            <person name="Yulfo-Soto G.E."/>
            <person name="Baruah I.K."/>
            <person name="Amoako-Attah I."/>
            <person name="Bukari Y."/>
            <person name="Meinhardt L.W."/>
            <person name="Bailey B.A."/>
            <person name="Cohen S.P."/>
        </authorList>
    </citation>
    <scope>NUCLEOTIDE SEQUENCE [LARGE SCALE GENOMIC DNA]</scope>
    <source>
        <strain evidence="1 2">MS-2</strain>
    </source>
</reference>
<evidence type="ECO:0000313" key="1">
    <source>
        <dbReference type="EMBL" id="KAL0058057.1"/>
    </source>
</evidence>
<name>A0ABR2ZA04_9AGAR</name>
<dbReference type="SUPFAM" id="SSF52047">
    <property type="entry name" value="RNI-like"/>
    <property type="match status" value="1"/>
</dbReference>
<dbReference type="EMBL" id="JBBXMP010000377">
    <property type="protein sequence ID" value="KAL0058057.1"/>
    <property type="molecule type" value="Genomic_DNA"/>
</dbReference>
<dbReference type="Gene3D" id="3.80.10.10">
    <property type="entry name" value="Ribonuclease Inhibitor"/>
    <property type="match status" value="1"/>
</dbReference>
<proteinExistence type="predicted"/>
<dbReference type="Proteomes" id="UP001437256">
    <property type="component" value="Unassembled WGS sequence"/>
</dbReference>
<keyword evidence="2" id="KW-1185">Reference proteome</keyword>
<gene>
    <name evidence="1" type="ORF">AAF712_015284</name>
</gene>
<evidence type="ECO:0008006" key="3">
    <source>
        <dbReference type="Google" id="ProtNLM"/>
    </source>
</evidence>
<comment type="caution">
    <text evidence="1">The sequence shown here is derived from an EMBL/GenBank/DDBJ whole genome shotgun (WGS) entry which is preliminary data.</text>
</comment>
<protein>
    <recommendedName>
        <fullName evidence="3">F-box domain-containing protein</fullName>
    </recommendedName>
</protein>
<accession>A0ABR2ZA04</accession>